<name>A0ABN7VFP2_GIGMA</name>
<dbReference type="EMBL" id="CAJVQB010014337">
    <property type="protein sequence ID" value="CAG8767789.1"/>
    <property type="molecule type" value="Genomic_DNA"/>
</dbReference>
<protein>
    <submittedName>
        <fullName evidence="2">949_t:CDS:1</fullName>
    </submittedName>
</protein>
<organism evidence="2 3">
    <name type="scientific">Gigaspora margarita</name>
    <dbReference type="NCBI Taxonomy" id="4874"/>
    <lineage>
        <taxon>Eukaryota</taxon>
        <taxon>Fungi</taxon>
        <taxon>Fungi incertae sedis</taxon>
        <taxon>Mucoromycota</taxon>
        <taxon>Glomeromycotina</taxon>
        <taxon>Glomeromycetes</taxon>
        <taxon>Diversisporales</taxon>
        <taxon>Gigasporaceae</taxon>
        <taxon>Gigaspora</taxon>
    </lineage>
</organism>
<dbReference type="Proteomes" id="UP000789901">
    <property type="component" value="Unassembled WGS sequence"/>
</dbReference>
<evidence type="ECO:0000256" key="1">
    <source>
        <dbReference type="SAM" id="MobiDB-lite"/>
    </source>
</evidence>
<sequence length="146" mass="16833">MELKRNKIGKSRIKGHACEIDDKIKEFRKIKVSKVDNKSDKKAQTEGDQKTFEKRTNDIDYANKGLGTGPKKGNEVERESSQNYLKYKIQKSVKTIIEKDEINKDNCSKVEELKKGFRLDDNSVNRMVVDKKNGISPIKDKKTKLE</sequence>
<accession>A0ABN7VFP2</accession>
<evidence type="ECO:0000313" key="2">
    <source>
        <dbReference type="EMBL" id="CAG8767789.1"/>
    </source>
</evidence>
<feature type="region of interest" description="Disordered" evidence="1">
    <location>
        <begin position="35"/>
        <end position="79"/>
    </location>
</feature>
<feature type="compositionally biased region" description="Basic and acidic residues" evidence="1">
    <location>
        <begin position="35"/>
        <end position="58"/>
    </location>
</feature>
<reference evidence="2 3" key="1">
    <citation type="submission" date="2021-06" db="EMBL/GenBank/DDBJ databases">
        <authorList>
            <person name="Kallberg Y."/>
            <person name="Tangrot J."/>
            <person name="Rosling A."/>
        </authorList>
    </citation>
    <scope>NUCLEOTIDE SEQUENCE [LARGE SCALE GENOMIC DNA]</scope>
    <source>
        <strain evidence="2 3">120-4 pot B 10/14</strain>
    </source>
</reference>
<proteinExistence type="predicted"/>
<evidence type="ECO:0000313" key="3">
    <source>
        <dbReference type="Proteomes" id="UP000789901"/>
    </source>
</evidence>
<comment type="caution">
    <text evidence="2">The sequence shown here is derived from an EMBL/GenBank/DDBJ whole genome shotgun (WGS) entry which is preliminary data.</text>
</comment>
<keyword evidence="3" id="KW-1185">Reference proteome</keyword>
<gene>
    <name evidence="2" type="ORF">GMARGA_LOCUS18183</name>
</gene>